<dbReference type="GeneID" id="105431179"/>
<keyword evidence="3" id="KW-1185">Reference proteome</keyword>
<protein>
    <submittedName>
        <fullName evidence="4 5">Uncharacterized protein LOC105431179</fullName>
    </submittedName>
</protein>
<dbReference type="RefSeq" id="XP_011643512.1">
    <property type="nucleotide sequence ID" value="XM_011645210.2"/>
</dbReference>
<feature type="region of interest" description="Disordered" evidence="2">
    <location>
        <begin position="66"/>
        <end position="173"/>
    </location>
</feature>
<evidence type="ECO:0000256" key="2">
    <source>
        <dbReference type="SAM" id="MobiDB-lite"/>
    </source>
</evidence>
<reference evidence="4 5" key="1">
    <citation type="submission" date="2025-04" db="UniProtKB">
        <authorList>
            <consortium name="RefSeq"/>
        </authorList>
    </citation>
    <scope>IDENTIFICATION</scope>
</reference>
<feature type="compositionally biased region" description="Basic and acidic residues" evidence="2">
    <location>
        <begin position="66"/>
        <end position="80"/>
    </location>
</feature>
<dbReference type="Proteomes" id="UP000504615">
    <property type="component" value="Unplaced"/>
</dbReference>
<feature type="region of interest" description="Disordered" evidence="2">
    <location>
        <begin position="257"/>
        <end position="286"/>
    </location>
</feature>
<feature type="compositionally biased region" description="Basic and acidic residues" evidence="2">
    <location>
        <begin position="107"/>
        <end position="118"/>
    </location>
</feature>
<evidence type="ECO:0000313" key="3">
    <source>
        <dbReference type="Proteomes" id="UP000504615"/>
    </source>
</evidence>
<dbReference type="RefSeq" id="XP_011643511.1">
    <property type="nucleotide sequence ID" value="XM_011645209.2"/>
</dbReference>
<feature type="region of interest" description="Disordered" evidence="2">
    <location>
        <begin position="1"/>
        <end position="25"/>
    </location>
</feature>
<dbReference type="PANTHER" id="PTHR16768">
    <property type="entry name" value="DOWN REGULATED IN RENAL CARCINOMA 1/TU3A"/>
    <property type="match status" value="1"/>
</dbReference>
<dbReference type="KEGG" id="pbar:105431179"/>
<proteinExistence type="predicted"/>
<dbReference type="Pfam" id="PF06625">
    <property type="entry name" value="DUF1151"/>
    <property type="match status" value="1"/>
</dbReference>
<sequence>MCEVSKGQRRTFRDQDPPRICNKSAENLLRDELEFSRSTPSSPTTLQRAASLEKCFSEPEFFQKQRELLSKHEQRTKEKDGDVEESVAPVSTRGVDDDPGSTADAARSTEDLPREPSDKVPSPCEQASEVITNGLKCDSDDVDGLTNGKKMAPVLGVPPPPPPAPHMGPDGLILPKKPYNPCLTSTNHKDLHRELLFNQKIGKNVLNQKSELQRALEKQREAASRREAERIREENYKDDPRTALQRAIEQRARHIQLTQEQSQTTEAPSNLLITARAKLRPRTESQ</sequence>
<evidence type="ECO:0000313" key="4">
    <source>
        <dbReference type="RefSeq" id="XP_011643511.1"/>
    </source>
</evidence>
<dbReference type="InterPro" id="IPR009533">
    <property type="entry name" value="FAM107"/>
</dbReference>
<dbReference type="PANTHER" id="PTHR16768:SF5">
    <property type="entry name" value="FI14214P"/>
    <property type="match status" value="1"/>
</dbReference>
<organism evidence="3 5">
    <name type="scientific">Pogonomyrmex barbatus</name>
    <name type="common">red harvester ant</name>
    <dbReference type="NCBI Taxonomy" id="144034"/>
    <lineage>
        <taxon>Eukaryota</taxon>
        <taxon>Metazoa</taxon>
        <taxon>Ecdysozoa</taxon>
        <taxon>Arthropoda</taxon>
        <taxon>Hexapoda</taxon>
        <taxon>Insecta</taxon>
        <taxon>Pterygota</taxon>
        <taxon>Neoptera</taxon>
        <taxon>Endopterygota</taxon>
        <taxon>Hymenoptera</taxon>
        <taxon>Apocrita</taxon>
        <taxon>Aculeata</taxon>
        <taxon>Formicoidea</taxon>
        <taxon>Formicidae</taxon>
        <taxon>Myrmicinae</taxon>
        <taxon>Pogonomyrmex</taxon>
    </lineage>
</organism>
<feature type="region of interest" description="Disordered" evidence="2">
    <location>
        <begin position="216"/>
        <end position="240"/>
    </location>
</feature>
<feature type="compositionally biased region" description="Pro residues" evidence="2">
    <location>
        <begin position="156"/>
        <end position="166"/>
    </location>
</feature>
<name>A0A6I9WK46_9HYME</name>
<dbReference type="OrthoDB" id="5963205at2759"/>
<dbReference type="AlphaFoldDB" id="A0A6I9WK46"/>
<gene>
    <name evidence="4 5" type="primary">LOC105431179</name>
</gene>
<accession>A0A6I9WK46</accession>
<evidence type="ECO:0000313" key="5">
    <source>
        <dbReference type="RefSeq" id="XP_011643512.1"/>
    </source>
</evidence>
<feature type="compositionally biased region" description="Polar residues" evidence="2">
    <location>
        <begin position="257"/>
        <end position="272"/>
    </location>
</feature>
<evidence type="ECO:0000256" key="1">
    <source>
        <dbReference type="ARBA" id="ARBA00023054"/>
    </source>
</evidence>
<keyword evidence="1" id="KW-0175">Coiled coil</keyword>